<protein>
    <submittedName>
        <fullName evidence="1">Uncharacterized protein</fullName>
    </submittedName>
</protein>
<organism evidence="1 2">
    <name type="scientific">Portunus trituberculatus</name>
    <name type="common">Swimming crab</name>
    <name type="synonym">Neptunus trituberculatus</name>
    <dbReference type="NCBI Taxonomy" id="210409"/>
    <lineage>
        <taxon>Eukaryota</taxon>
        <taxon>Metazoa</taxon>
        <taxon>Ecdysozoa</taxon>
        <taxon>Arthropoda</taxon>
        <taxon>Crustacea</taxon>
        <taxon>Multicrustacea</taxon>
        <taxon>Malacostraca</taxon>
        <taxon>Eumalacostraca</taxon>
        <taxon>Eucarida</taxon>
        <taxon>Decapoda</taxon>
        <taxon>Pleocyemata</taxon>
        <taxon>Brachyura</taxon>
        <taxon>Eubrachyura</taxon>
        <taxon>Portunoidea</taxon>
        <taxon>Portunidae</taxon>
        <taxon>Portuninae</taxon>
        <taxon>Portunus</taxon>
    </lineage>
</organism>
<comment type="caution">
    <text evidence="1">The sequence shown here is derived from an EMBL/GenBank/DDBJ whole genome shotgun (WGS) entry which is preliminary data.</text>
</comment>
<evidence type="ECO:0000313" key="1">
    <source>
        <dbReference type="EMBL" id="MPC08065.1"/>
    </source>
</evidence>
<name>A0A5B7CFL1_PORTR</name>
<dbReference type="EMBL" id="VSRR010000016">
    <property type="protein sequence ID" value="MPC08065.1"/>
    <property type="molecule type" value="Genomic_DNA"/>
</dbReference>
<evidence type="ECO:0000313" key="2">
    <source>
        <dbReference type="Proteomes" id="UP000324222"/>
    </source>
</evidence>
<keyword evidence="2" id="KW-1185">Reference proteome</keyword>
<sequence>MISFRGRVVSLPPTKVERGSLKERSMSDSPVLWETGRTIREPSYPHDRFLQLTETVHIIADDKRSALAVFHCVDAKRINLSYAVTTNLLRKPTTSPPTPFCWAGLSGDVLTVPPGQCPAGPVLRPSAHEPVIVWSSITLSDIGASETIWEEARAGARDVRGTWLACGSARDGGAVYASPGRAPDAAFRKNFEDDPLRNGSAASAADGGAEALLLVALSIKALAAPRGIPGEARDRRYDIARALFIVLA</sequence>
<dbReference type="Proteomes" id="UP000324222">
    <property type="component" value="Unassembled WGS sequence"/>
</dbReference>
<accession>A0A5B7CFL1</accession>
<gene>
    <name evidence="1" type="ORF">E2C01_000636</name>
</gene>
<dbReference type="AlphaFoldDB" id="A0A5B7CFL1"/>
<reference evidence="1 2" key="1">
    <citation type="submission" date="2019-05" db="EMBL/GenBank/DDBJ databases">
        <title>Another draft genome of Portunus trituberculatus and its Hox gene families provides insights of decapod evolution.</title>
        <authorList>
            <person name="Jeong J.-H."/>
            <person name="Song I."/>
            <person name="Kim S."/>
            <person name="Choi T."/>
            <person name="Kim D."/>
            <person name="Ryu S."/>
            <person name="Kim W."/>
        </authorList>
    </citation>
    <scope>NUCLEOTIDE SEQUENCE [LARGE SCALE GENOMIC DNA]</scope>
    <source>
        <tissue evidence="1">Muscle</tissue>
    </source>
</reference>
<proteinExistence type="predicted"/>